<dbReference type="RefSeq" id="XP_003867363.1">
    <property type="nucleotide sequence ID" value="XM_003867315.1"/>
</dbReference>
<dbReference type="AlphaFoldDB" id="H8X0N6"/>
<dbReference type="InterPro" id="IPR041112">
    <property type="entry name" value="Nuf2_DHR10-like"/>
</dbReference>
<feature type="domain" description="Nuf2 DHR10-like" evidence="15">
    <location>
        <begin position="314"/>
        <end position="413"/>
    </location>
</feature>
<evidence type="ECO:0000259" key="15">
    <source>
        <dbReference type="Pfam" id="PF18595"/>
    </source>
</evidence>
<comment type="similarity">
    <text evidence="3">Belongs to the NUF2 family.</text>
</comment>
<dbReference type="GO" id="GO:0051315">
    <property type="term" value="P:attachment of mitotic spindle microtubules to kinetochore"/>
    <property type="evidence" value="ECO:0007669"/>
    <property type="project" value="TreeGrafter"/>
</dbReference>
<name>H8X0N6_CANO9</name>
<dbReference type="Proteomes" id="UP000005018">
    <property type="component" value="Chromosome 2"/>
</dbReference>
<protein>
    <submittedName>
        <fullName evidence="16">Nuf2 kinetochore component</fullName>
    </submittedName>
</protein>
<gene>
    <name evidence="16" type="ORF">CORT_0B02070</name>
</gene>
<dbReference type="Pfam" id="PF18595">
    <property type="entry name" value="Nuf2_DHR10-like"/>
    <property type="match status" value="1"/>
</dbReference>
<dbReference type="GeneID" id="14538609"/>
<dbReference type="InterPro" id="IPR005549">
    <property type="entry name" value="Kinetochore_Nuf2_N"/>
</dbReference>
<dbReference type="OrthoDB" id="8194677at2759"/>
<keyword evidence="6" id="KW-0498">Mitosis</keyword>
<feature type="compositionally biased region" description="Basic and acidic residues" evidence="13">
    <location>
        <begin position="79"/>
        <end position="92"/>
    </location>
</feature>
<dbReference type="EMBL" id="HE681720">
    <property type="protein sequence ID" value="CCG21925.1"/>
    <property type="molecule type" value="Genomic_DNA"/>
</dbReference>
<proteinExistence type="inferred from homology"/>
<dbReference type="GO" id="GO:0031262">
    <property type="term" value="C:Ndc80 complex"/>
    <property type="evidence" value="ECO:0007669"/>
    <property type="project" value="InterPro"/>
</dbReference>
<feature type="coiled-coil region" evidence="12">
    <location>
        <begin position="358"/>
        <end position="434"/>
    </location>
</feature>
<evidence type="ECO:0000256" key="8">
    <source>
        <dbReference type="ARBA" id="ARBA00023054"/>
    </source>
</evidence>
<comment type="subcellular location">
    <subcellularLocation>
        <location evidence="2">Chromosome</location>
        <location evidence="2">Centromere</location>
        <location evidence="2">Kinetochore</location>
    </subcellularLocation>
    <subcellularLocation>
        <location evidence="1">Nucleus</location>
    </subcellularLocation>
</comment>
<keyword evidence="5" id="KW-0132">Cell division</keyword>
<dbReference type="Gene3D" id="1.10.418.60">
    <property type="entry name" value="Ncd80 complex, Nuf2 subunit"/>
    <property type="match status" value="1"/>
</dbReference>
<dbReference type="GO" id="GO:0007052">
    <property type="term" value="P:mitotic spindle organization"/>
    <property type="evidence" value="ECO:0007669"/>
    <property type="project" value="TreeGrafter"/>
</dbReference>
<dbReference type="PANTHER" id="PTHR21650">
    <property type="entry name" value="MEMBRALIN/KINETOCHORE PROTEIN NUF2"/>
    <property type="match status" value="1"/>
</dbReference>
<keyword evidence="7" id="KW-0995">Kinetochore</keyword>
<dbReference type="Pfam" id="PF03800">
    <property type="entry name" value="Nuf2"/>
    <property type="match status" value="1"/>
</dbReference>
<evidence type="ECO:0000256" key="7">
    <source>
        <dbReference type="ARBA" id="ARBA00022838"/>
    </source>
</evidence>
<feature type="domain" description="Kinetochore protein Nuf2 N-terminal" evidence="14">
    <location>
        <begin position="19"/>
        <end position="179"/>
    </location>
</feature>
<keyword evidence="8 12" id="KW-0175">Coiled coil</keyword>
<evidence type="ECO:0000256" key="5">
    <source>
        <dbReference type="ARBA" id="ARBA00022618"/>
    </source>
</evidence>
<organism evidence="16 17">
    <name type="scientific">Candida orthopsilosis (strain 90-125)</name>
    <name type="common">Yeast</name>
    <dbReference type="NCBI Taxonomy" id="1136231"/>
    <lineage>
        <taxon>Eukaryota</taxon>
        <taxon>Fungi</taxon>
        <taxon>Dikarya</taxon>
        <taxon>Ascomycota</taxon>
        <taxon>Saccharomycotina</taxon>
        <taxon>Pichiomycetes</taxon>
        <taxon>Debaryomycetaceae</taxon>
        <taxon>Candida/Lodderomyces clade</taxon>
        <taxon>Candida</taxon>
    </lineage>
</organism>
<evidence type="ECO:0000256" key="11">
    <source>
        <dbReference type="ARBA" id="ARBA00023328"/>
    </source>
</evidence>
<evidence type="ECO:0000256" key="10">
    <source>
        <dbReference type="ARBA" id="ARBA00023306"/>
    </source>
</evidence>
<dbReference type="KEGG" id="cot:CORT_0B02070"/>
<keyword evidence="11" id="KW-0137">Centromere</keyword>
<evidence type="ECO:0000313" key="16">
    <source>
        <dbReference type="EMBL" id="CCG21925.1"/>
    </source>
</evidence>
<feature type="coiled-coil region" evidence="12">
    <location>
        <begin position="165"/>
        <end position="256"/>
    </location>
</feature>
<dbReference type="InterPro" id="IPR038275">
    <property type="entry name" value="Nuf2_N_sf"/>
</dbReference>
<evidence type="ECO:0000259" key="14">
    <source>
        <dbReference type="Pfam" id="PF03800"/>
    </source>
</evidence>
<feature type="region of interest" description="Disordered" evidence="13">
    <location>
        <begin position="79"/>
        <end position="112"/>
    </location>
</feature>
<accession>H8X0N6</accession>
<sequence length="489" mass="57037">MRRQSTITTPARGVRPVRKDAFPYLDTREITSCLLECDFNVSLELVAKPTSDFIIRLYTHFLETFMGIENIYERAKEQARRRSEAMKSRNDDASNEGADQNGGTNIEENEIEPSPTDEILTLFRCCRKFFQNIGVDDLTLLDLTRPEALSTKRLLSAVVNYLRFRENISSEYENLAEEADATTTRIQQLQEENEARVSQINKLQRKLKYEDDGLSDVPRHELQHVYNYNRKLESKLRQLKSTQERLTKQHDDYKTEKNSLATQLYDIGFLCDETTGEIENLKSFKEKDIGQLTTIVNDLNKEAEGLIRTFVTFDKQYQNLGKTLDSIQVNELSINNLIRVAEDISRSLTKDESDIYNIRQHNDKLQDITRESNDLAKQIQTRADQLAKYERKYRDLEESYTKKYETLSKKLKETNEALDEVMRLNAERNEENKRTHKLISKIKQETDDIISNFEKDVKSKEAQLAQLKYILTSYMERLTKTFSSKASNS</sequence>
<keyword evidence="4" id="KW-0158">Chromosome</keyword>
<dbReference type="eggNOG" id="KOG4438">
    <property type="taxonomic scope" value="Eukaryota"/>
</dbReference>
<dbReference type="GO" id="GO:0051301">
    <property type="term" value="P:cell division"/>
    <property type="evidence" value="ECO:0007669"/>
    <property type="project" value="UniProtKB-KW"/>
</dbReference>
<dbReference type="GO" id="GO:0051383">
    <property type="term" value="P:kinetochore organization"/>
    <property type="evidence" value="ECO:0007669"/>
    <property type="project" value="TreeGrafter"/>
</dbReference>
<reference evidence="16 17" key="1">
    <citation type="journal article" date="2012" name="PLoS ONE">
        <title>Sequence and analysis of the genome of the pathogenic yeast Candida orthopsilosis.</title>
        <authorList>
            <person name="Riccombeni A."/>
            <person name="Vidanes G."/>
            <person name="Proux-Wera E."/>
            <person name="Wolfe K.H."/>
            <person name="Butler G."/>
        </authorList>
    </citation>
    <scope>NUCLEOTIDE SEQUENCE [LARGE SCALE GENOMIC DNA]</scope>
    <source>
        <strain evidence="16 17">Co 90-125</strain>
    </source>
</reference>
<keyword evidence="10" id="KW-0131">Cell cycle</keyword>
<keyword evidence="9" id="KW-0539">Nucleus</keyword>
<evidence type="ECO:0000256" key="4">
    <source>
        <dbReference type="ARBA" id="ARBA00022454"/>
    </source>
</evidence>
<dbReference type="GO" id="GO:0005634">
    <property type="term" value="C:nucleus"/>
    <property type="evidence" value="ECO:0007669"/>
    <property type="project" value="UniProtKB-SubCell"/>
</dbReference>
<evidence type="ECO:0000256" key="12">
    <source>
        <dbReference type="SAM" id="Coils"/>
    </source>
</evidence>
<evidence type="ECO:0000256" key="3">
    <source>
        <dbReference type="ARBA" id="ARBA00005498"/>
    </source>
</evidence>
<dbReference type="PANTHER" id="PTHR21650:SF2">
    <property type="entry name" value="KINETOCHORE PROTEIN NUF2"/>
    <property type="match status" value="1"/>
</dbReference>
<evidence type="ECO:0000256" key="6">
    <source>
        <dbReference type="ARBA" id="ARBA00022776"/>
    </source>
</evidence>
<dbReference type="GO" id="GO:0045132">
    <property type="term" value="P:meiotic chromosome segregation"/>
    <property type="evidence" value="ECO:0007669"/>
    <property type="project" value="TreeGrafter"/>
</dbReference>
<evidence type="ECO:0000256" key="2">
    <source>
        <dbReference type="ARBA" id="ARBA00004629"/>
    </source>
</evidence>
<evidence type="ECO:0000256" key="1">
    <source>
        <dbReference type="ARBA" id="ARBA00004123"/>
    </source>
</evidence>
<evidence type="ECO:0000256" key="13">
    <source>
        <dbReference type="SAM" id="MobiDB-lite"/>
    </source>
</evidence>
<dbReference type="GO" id="GO:0044877">
    <property type="term" value="F:protein-containing complex binding"/>
    <property type="evidence" value="ECO:0007669"/>
    <property type="project" value="TreeGrafter"/>
</dbReference>
<evidence type="ECO:0000256" key="9">
    <source>
        <dbReference type="ARBA" id="ARBA00023242"/>
    </source>
</evidence>
<keyword evidence="17" id="KW-1185">Reference proteome</keyword>
<evidence type="ECO:0000313" key="17">
    <source>
        <dbReference type="Proteomes" id="UP000005018"/>
    </source>
</evidence>
<dbReference type="HOGENOM" id="CLU_025461_2_0_1"/>